<evidence type="ECO:0000256" key="3">
    <source>
        <dbReference type="ARBA" id="ARBA00022679"/>
    </source>
</evidence>
<keyword evidence="6 9" id="KW-1133">Transmembrane helix</keyword>
<evidence type="ECO:0000256" key="7">
    <source>
        <dbReference type="ARBA" id="ARBA00023034"/>
    </source>
</evidence>
<keyword evidence="5 9" id="KW-0735">Signal-anchor</keyword>
<dbReference type="EMBL" id="CALNXK010000168">
    <property type="protein sequence ID" value="CAH3171939.1"/>
    <property type="molecule type" value="Genomic_DNA"/>
</dbReference>
<keyword evidence="12" id="KW-1185">Reference proteome</keyword>
<dbReference type="EC" id="2.4.1.-" evidence="9"/>
<organism evidence="11 12">
    <name type="scientific">Porites lobata</name>
    <dbReference type="NCBI Taxonomy" id="104759"/>
    <lineage>
        <taxon>Eukaryota</taxon>
        <taxon>Metazoa</taxon>
        <taxon>Cnidaria</taxon>
        <taxon>Anthozoa</taxon>
        <taxon>Hexacorallia</taxon>
        <taxon>Scleractinia</taxon>
        <taxon>Fungiina</taxon>
        <taxon>Poritidae</taxon>
        <taxon>Porites</taxon>
    </lineage>
</organism>
<feature type="transmembrane region" description="Helical" evidence="9">
    <location>
        <begin position="51"/>
        <end position="72"/>
    </location>
</feature>
<keyword evidence="7 9" id="KW-0333">Golgi apparatus</keyword>
<dbReference type="InterPro" id="IPR051227">
    <property type="entry name" value="CS_glycosyltransferase"/>
</dbReference>
<evidence type="ECO:0000256" key="4">
    <source>
        <dbReference type="ARBA" id="ARBA00022692"/>
    </source>
</evidence>
<dbReference type="PANTHER" id="PTHR12369:SF13">
    <property type="entry name" value="HEXOSYLTRANSFERASE"/>
    <property type="match status" value="1"/>
</dbReference>
<evidence type="ECO:0000256" key="10">
    <source>
        <dbReference type="SAM" id="MobiDB-lite"/>
    </source>
</evidence>
<feature type="region of interest" description="Disordered" evidence="10">
    <location>
        <begin position="1"/>
        <end position="20"/>
    </location>
</feature>
<protein>
    <recommendedName>
        <fullName evidence="9">Hexosyltransferase</fullName>
        <ecNumber evidence="9">2.4.1.-</ecNumber>
    </recommendedName>
</protein>
<dbReference type="Pfam" id="PF05679">
    <property type="entry name" value="CHGN"/>
    <property type="match status" value="1"/>
</dbReference>
<evidence type="ECO:0000256" key="1">
    <source>
        <dbReference type="ARBA" id="ARBA00004447"/>
    </source>
</evidence>
<keyword evidence="4 9" id="KW-0812">Transmembrane</keyword>
<keyword evidence="8 9" id="KW-0472">Membrane</keyword>
<dbReference type="InterPro" id="IPR008428">
    <property type="entry name" value="Chond_GalNAc"/>
</dbReference>
<comment type="similarity">
    <text evidence="2 9">Belongs to the chondroitin N-acetylgalactosaminyltransferase family.</text>
</comment>
<accession>A0ABN8QY27</accession>
<reference evidence="11 12" key="1">
    <citation type="submission" date="2022-05" db="EMBL/GenBank/DDBJ databases">
        <authorList>
            <consortium name="Genoscope - CEA"/>
            <person name="William W."/>
        </authorList>
    </citation>
    <scope>NUCLEOTIDE SEQUENCE [LARGE SCALE GENOMIC DNA]</scope>
</reference>
<dbReference type="PANTHER" id="PTHR12369">
    <property type="entry name" value="CHONDROITIN SYNTHASE"/>
    <property type="match status" value="1"/>
</dbReference>
<sequence>MSAATHRKSHSFEDVDSHHGRLNPSSVAVEEGARYTSSFRRKMKSVRGLRFRPIIPAIIGVSLGFALSMFYIPVVEQQCLYDLEESQVIILGHKQPGLSDSRKARSEEVNSKPVLHNTVAPKVSHYGYSLRPFYVASELGHRDKLLVGILTTEEKIDSLVLAINNTWAPLLPKIIFFTPFSRDVDFYEKYNKVLGLPIVQLSNVEDENFSKTKFSFNMLKYMHDHYINNYEWFMRVEDAMYLKAEKLLELLNSVNSSKDVYIGRPCSYKANGIQLNEDLYTHEKYCLGNAGVVLSRSTLMKLVPNLDTCQEDALTELEDVELGRCLYKNLGLQCTWSYEASDLFYHFPEESESSIMSFIKERRTSHTVTLSPISNPVTMYKIHRYLTELELNKTFVETRTLQNAIKDMLPYLPDGVPEKRPSWPIGFRQPFKPTSRFEVLQWEYFTDTSSYRDQSYSKNQFPCLLVALRGDYKKDVEDVKETAIKMLSREYSNQHKKFRLINGYRRVDPRRGAEYILDIGIKASPGSEQEIIRRVHLLRPYTKVESIQMPTAIEQRGIHLVLPVQKNQTKQLEEFLQMYQKICLQTGENVVLLTVFVNVREGSDENNGDIFAEGKALIGRYKQKYTWAQLPWIQIGVKQHSLTLLMDIVTLKLPANALIFLTALGVEFNVNFLNRCRVNALSGEQVFFPVPYAYYDPNIVYRQTKIPDVVPIHKDTGHWDQGERQMACFDNKDYKDMRMNSDDFLKEQKSQERALMQVFAASSLHVFQAVDIDLRKRYQTVTCDPHLNEDEYNKCLAFKAEGMASRSQLALLMFEMEQKSRGNGATEVHQLH</sequence>
<evidence type="ECO:0000256" key="6">
    <source>
        <dbReference type="ARBA" id="ARBA00022989"/>
    </source>
</evidence>
<evidence type="ECO:0000256" key="2">
    <source>
        <dbReference type="ARBA" id="ARBA00009239"/>
    </source>
</evidence>
<feature type="compositionally biased region" description="Basic and acidic residues" evidence="10">
    <location>
        <begin position="10"/>
        <end position="19"/>
    </location>
</feature>
<comment type="caution">
    <text evidence="11">The sequence shown here is derived from an EMBL/GenBank/DDBJ whole genome shotgun (WGS) entry which is preliminary data.</text>
</comment>
<evidence type="ECO:0000256" key="9">
    <source>
        <dbReference type="RuleBase" id="RU364016"/>
    </source>
</evidence>
<comment type="subcellular location">
    <subcellularLocation>
        <location evidence="1 9">Golgi apparatus</location>
        <location evidence="1 9">Golgi stack membrane</location>
        <topology evidence="1 9">Single-pass type II membrane protein</topology>
    </subcellularLocation>
</comment>
<evidence type="ECO:0000256" key="8">
    <source>
        <dbReference type="ARBA" id="ARBA00023136"/>
    </source>
</evidence>
<gene>
    <name evidence="11" type="ORF">PLOB_00012261</name>
</gene>
<evidence type="ECO:0000313" key="11">
    <source>
        <dbReference type="EMBL" id="CAH3171939.1"/>
    </source>
</evidence>
<dbReference type="Gene3D" id="3.90.550.50">
    <property type="match status" value="1"/>
</dbReference>
<proteinExistence type="inferred from homology"/>
<evidence type="ECO:0000256" key="5">
    <source>
        <dbReference type="ARBA" id="ARBA00022968"/>
    </source>
</evidence>
<name>A0ABN8QY27_9CNID</name>
<evidence type="ECO:0000313" key="12">
    <source>
        <dbReference type="Proteomes" id="UP001159405"/>
    </source>
</evidence>
<keyword evidence="3 9" id="KW-0808">Transferase</keyword>
<dbReference type="Proteomes" id="UP001159405">
    <property type="component" value="Unassembled WGS sequence"/>
</dbReference>